<organism evidence="1 2">
    <name type="scientific">Epilithonimonas bovis DSM 19482</name>
    <dbReference type="NCBI Taxonomy" id="1121284"/>
    <lineage>
        <taxon>Bacteria</taxon>
        <taxon>Pseudomonadati</taxon>
        <taxon>Bacteroidota</taxon>
        <taxon>Flavobacteriia</taxon>
        <taxon>Flavobacteriales</taxon>
        <taxon>Weeksellaceae</taxon>
        <taxon>Chryseobacterium group</taxon>
        <taxon>Epilithonimonas</taxon>
    </lineage>
</organism>
<dbReference type="RefSeq" id="WP_173786395.1">
    <property type="nucleotide sequence ID" value="NZ_FTPU01000047.1"/>
</dbReference>
<dbReference type="Proteomes" id="UP000187261">
    <property type="component" value="Unassembled WGS sequence"/>
</dbReference>
<dbReference type="AlphaFoldDB" id="A0A1U7PZ64"/>
<proteinExistence type="predicted"/>
<dbReference type="STRING" id="1121284.SAMN05660493_02987"/>
<evidence type="ECO:0008006" key="3">
    <source>
        <dbReference type="Google" id="ProtNLM"/>
    </source>
</evidence>
<sequence>MKKAVFRLLNKINKAVLPKYNKKDFTKLSKLQKAIFAYRYIVLINSLD</sequence>
<protein>
    <recommendedName>
        <fullName evidence="3">SsrA-binding protein</fullName>
    </recommendedName>
</protein>
<evidence type="ECO:0000313" key="1">
    <source>
        <dbReference type="EMBL" id="SIT98249.1"/>
    </source>
</evidence>
<evidence type="ECO:0000313" key="2">
    <source>
        <dbReference type="Proteomes" id="UP000187261"/>
    </source>
</evidence>
<name>A0A1U7PZ64_9FLAO</name>
<keyword evidence="2" id="KW-1185">Reference proteome</keyword>
<dbReference type="EMBL" id="FTPU01000047">
    <property type="protein sequence ID" value="SIT98249.1"/>
    <property type="molecule type" value="Genomic_DNA"/>
</dbReference>
<gene>
    <name evidence="1" type="ORF">SAMN05660493_02987</name>
</gene>
<reference evidence="2" key="1">
    <citation type="submission" date="2016-10" db="EMBL/GenBank/DDBJ databases">
        <authorList>
            <person name="Varghese N."/>
            <person name="Submissions S."/>
        </authorList>
    </citation>
    <scope>NUCLEOTIDE SEQUENCE [LARGE SCALE GENOMIC DNA]</scope>
    <source>
        <strain evidence="2">DSM 19482</strain>
    </source>
</reference>
<accession>A0A1U7PZ64</accession>